<evidence type="ECO:0000313" key="2">
    <source>
        <dbReference type="EMBL" id="WRY34131.1"/>
    </source>
</evidence>
<protein>
    <submittedName>
        <fullName evidence="2">Uncharacterized protein</fullName>
    </submittedName>
</protein>
<name>A0ABZ1DZA4_9RHOB</name>
<reference evidence="2 3" key="1">
    <citation type="submission" date="2023-09" db="EMBL/GenBank/DDBJ databases">
        <title>Thioclava shenzhenensis sp. nov., a multidrug resistant bacteria-antagonizing species isolated from coastal seawater.</title>
        <authorList>
            <person name="Long M."/>
        </authorList>
    </citation>
    <scope>NUCLEOTIDE SEQUENCE [LARGE SCALE GENOMIC DNA]</scope>
    <source>
        <strain evidence="2 3">FTW29</strain>
    </source>
</reference>
<proteinExistence type="predicted"/>
<dbReference type="RefSeq" id="WP_406721118.1">
    <property type="nucleotide sequence ID" value="NZ_CP135443.1"/>
</dbReference>
<evidence type="ECO:0000256" key="1">
    <source>
        <dbReference type="SAM" id="MobiDB-lite"/>
    </source>
</evidence>
<feature type="region of interest" description="Disordered" evidence="1">
    <location>
        <begin position="30"/>
        <end position="51"/>
    </location>
</feature>
<dbReference type="EMBL" id="CP135443">
    <property type="protein sequence ID" value="WRY34131.1"/>
    <property type="molecule type" value="Genomic_DNA"/>
</dbReference>
<accession>A0ABZ1DZA4</accession>
<dbReference type="Proteomes" id="UP001623290">
    <property type="component" value="Chromosome"/>
</dbReference>
<sequence>MTGKSALLAMACPTMLRCVTNGRSKEAALQRSQLGECPERAEDVDTVVRPS</sequence>
<gene>
    <name evidence="2" type="ORF">RPE78_02230</name>
</gene>
<organism evidence="2 3">
    <name type="scientific">Thioclava litoralis</name>
    <dbReference type="NCBI Taxonomy" id="3076557"/>
    <lineage>
        <taxon>Bacteria</taxon>
        <taxon>Pseudomonadati</taxon>
        <taxon>Pseudomonadota</taxon>
        <taxon>Alphaproteobacteria</taxon>
        <taxon>Rhodobacterales</taxon>
        <taxon>Paracoccaceae</taxon>
        <taxon>Thioclava</taxon>
    </lineage>
</organism>
<evidence type="ECO:0000313" key="3">
    <source>
        <dbReference type="Proteomes" id="UP001623290"/>
    </source>
</evidence>
<keyword evidence="3" id="KW-1185">Reference proteome</keyword>